<accession>A0A1H0CUE2</accession>
<evidence type="ECO:0000313" key="1">
    <source>
        <dbReference type="EMBL" id="SDN61503.1"/>
    </source>
</evidence>
<dbReference type="RefSeq" id="WP_030428615.1">
    <property type="nucleotide sequence ID" value="NZ_JOEF01000004.1"/>
</dbReference>
<name>A0A1H0CUE2_ALLAB</name>
<dbReference type="eggNOG" id="COG3885">
    <property type="taxonomic scope" value="Bacteria"/>
</dbReference>
<dbReference type="EMBL" id="LT629701">
    <property type="protein sequence ID" value="SDN61503.1"/>
    <property type="molecule type" value="Genomic_DNA"/>
</dbReference>
<proteinExistence type="predicted"/>
<gene>
    <name evidence="1" type="ORF">SAMN04489726_7429</name>
</gene>
<protein>
    <submittedName>
        <fullName evidence="1">Aromatic ring-opening dioxygenase, LigB subunit</fullName>
    </submittedName>
</protein>
<evidence type="ECO:0000313" key="2">
    <source>
        <dbReference type="Proteomes" id="UP000183376"/>
    </source>
</evidence>
<dbReference type="STRING" id="211114.SAMN04489726_7429"/>
<reference evidence="1 2" key="1">
    <citation type="submission" date="2016-10" db="EMBL/GenBank/DDBJ databases">
        <authorList>
            <person name="de Groot N.N."/>
        </authorList>
    </citation>
    <scope>NUCLEOTIDE SEQUENCE [LARGE SCALE GENOMIC DNA]</scope>
    <source>
        <strain evidence="1 2">DSM 44149</strain>
    </source>
</reference>
<dbReference type="Proteomes" id="UP000183376">
    <property type="component" value="Chromosome I"/>
</dbReference>
<dbReference type="Gene3D" id="3.40.830.10">
    <property type="entry name" value="LigB-like"/>
    <property type="match status" value="1"/>
</dbReference>
<dbReference type="SUPFAM" id="SSF53213">
    <property type="entry name" value="LigB-like"/>
    <property type="match status" value="1"/>
</dbReference>
<keyword evidence="1" id="KW-0560">Oxidoreductase</keyword>
<dbReference type="GO" id="GO:0051213">
    <property type="term" value="F:dioxygenase activity"/>
    <property type="evidence" value="ECO:0007669"/>
    <property type="project" value="UniProtKB-KW"/>
</dbReference>
<sequence length="243" mass="25774">MIVRAAVLPHPPLLVPQLVAGASEETEPLRRACLDAARWLAEATPRWSAVAVDEVGSRVIEPATRGSFAGFGVDVPVSLAGLAEDEGRTDPLLPLPALIAGWLREHSGADEVRVRLVTPELDPDQCWLVGHELVDALSGPDPVALLVLGDSSPRHGDRAPGRPDPRAAEFDERVRKALADADADALMDIDADLAAELGARGRSAWQVLASVAQSSGVNWRGEVDYSGAPYGVGYHVARWEPAA</sequence>
<keyword evidence="2" id="KW-1185">Reference proteome</keyword>
<organism evidence="1 2">
    <name type="scientific">Allokutzneria albata</name>
    <name type="common">Kibdelosporangium albatum</name>
    <dbReference type="NCBI Taxonomy" id="211114"/>
    <lineage>
        <taxon>Bacteria</taxon>
        <taxon>Bacillati</taxon>
        <taxon>Actinomycetota</taxon>
        <taxon>Actinomycetes</taxon>
        <taxon>Pseudonocardiales</taxon>
        <taxon>Pseudonocardiaceae</taxon>
        <taxon>Allokutzneria</taxon>
    </lineage>
</organism>
<dbReference type="AlphaFoldDB" id="A0A1H0CUE2"/>
<keyword evidence="1" id="KW-0223">Dioxygenase</keyword>